<evidence type="ECO:0000313" key="3">
    <source>
        <dbReference type="Proteomes" id="UP000604083"/>
    </source>
</evidence>
<keyword evidence="1" id="KW-0812">Transmembrane</keyword>
<feature type="transmembrane region" description="Helical" evidence="1">
    <location>
        <begin position="60"/>
        <end position="79"/>
    </location>
</feature>
<proteinExistence type="predicted"/>
<dbReference type="AlphaFoldDB" id="A0A934RSH9"/>
<evidence type="ECO:0000313" key="2">
    <source>
        <dbReference type="EMBL" id="MBK1834234.1"/>
    </source>
</evidence>
<keyword evidence="3" id="KW-1185">Reference proteome</keyword>
<dbReference type="Proteomes" id="UP000604083">
    <property type="component" value="Unassembled WGS sequence"/>
</dbReference>
<dbReference type="RefSeq" id="WP_200391670.1">
    <property type="nucleotide sequence ID" value="NZ_JAENIO010000020.1"/>
</dbReference>
<evidence type="ECO:0000256" key="1">
    <source>
        <dbReference type="SAM" id="Phobius"/>
    </source>
</evidence>
<reference evidence="2" key="1">
    <citation type="submission" date="2021-01" db="EMBL/GenBank/DDBJ databases">
        <title>Modified the classification status of verrucomicrobia.</title>
        <authorList>
            <person name="Feng X."/>
        </authorList>
    </citation>
    <scope>NUCLEOTIDE SEQUENCE</scope>
    <source>
        <strain evidence="2">KCTC 12986</strain>
    </source>
</reference>
<accession>A0A934RSH9</accession>
<comment type="caution">
    <text evidence="2">The sequence shown here is derived from an EMBL/GenBank/DDBJ whole genome shotgun (WGS) entry which is preliminary data.</text>
</comment>
<dbReference type="EMBL" id="JAENIO010000020">
    <property type="protein sequence ID" value="MBK1834234.1"/>
    <property type="molecule type" value="Genomic_DNA"/>
</dbReference>
<organism evidence="2 3">
    <name type="scientific">Roseibacillus ishigakijimensis</name>
    <dbReference type="NCBI Taxonomy" id="454146"/>
    <lineage>
        <taxon>Bacteria</taxon>
        <taxon>Pseudomonadati</taxon>
        <taxon>Verrucomicrobiota</taxon>
        <taxon>Verrucomicrobiia</taxon>
        <taxon>Verrucomicrobiales</taxon>
        <taxon>Verrucomicrobiaceae</taxon>
        <taxon>Roseibacillus</taxon>
    </lineage>
</organism>
<sequence>MADKKRSFLVDIWYFSRALLHDRGARRRFLAQLLIVVLTLLVIGNWPLSDWVESTQWRFLIWWGLTFFLTCWMLLLALYDALRVRREILEEEDDFPDF</sequence>
<keyword evidence="1" id="KW-1133">Transmembrane helix</keyword>
<keyword evidence="1" id="KW-0472">Membrane</keyword>
<name>A0A934RSH9_9BACT</name>
<gene>
    <name evidence="2" type="ORF">JIN78_09200</name>
</gene>
<feature type="transmembrane region" description="Helical" evidence="1">
    <location>
        <begin position="29"/>
        <end position="48"/>
    </location>
</feature>
<protein>
    <submittedName>
        <fullName evidence="2">Uncharacterized protein</fullName>
    </submittedName>
</protein>